<dbReference type="GO" id="GO:0003774">
    <property type="term" value="F:cytoskeletal motor activity"/>
    <property type="evidence" value="ECO:0007669"/>
    <property type="project" value="InterPro"/>
</dbReference>
<dbReference type="Pfam" id="PF01514">
    <property type="entry name" value="YscJ_FliF"/>
    <property type="match status" value="1"/>
</dbReference>
<feature type="compositionally biased region" description="Polar residues" evidence="10">
    <location>
        <begin position="317"/>
        <end position="348"/>
    </location>
</feature>
<comment type="function">
    <text evidence="9">The M ring may be actively involved in energy transduction.</text>
</comment>
<comment type="similarity">
    <text evidence="3 9">Belongs to the FliF family.</text>
</comment>
<evidence type="ECO:0000313" key="15">
    <source>
        <dbReference type="Proteomes" id="UP000184440"/>
    </source>
</evidence>
<evidence type="ECO:0000256" key="6">
    <source>
        <dbReference type="ARBA" id="ARBA00022989"/>
    </source>
</evidence>
<keyword evidence="5 11" id="KW-0812">Transmembrane</keyword>
<dbReference type="Pfam" id="PF08345">
    <property type="entry name" value="YscJ_FliF_C"/>
    <property type="match status" value="1"/>
</dbReference>
<keyword evidence="8 9" id="KW-0975">Bacterial flagellum</keyword>
<keyword evidence="7 11" id="KW-0472">Membrane</keyword>
<dbReference type="Proteomes" id="UP000184440">
    <property type="component" value="Unassembled WGS sequence"/>
</dbReference>
<dbReference type="InterPro" id="IPR006182">
    <property type="entry name" value="FliF_N_dom"/>
</dbReference>
<dbReference type="EMBL" id="FRCS01000008">
    <property type="protein sequence ID" value="SHN42017.1"/>
    <property type="molecule type" value="Genomic_DNA"/>
</dbReference>
<feature type="compositionally biased region" description="Polar residues" evidence="10">
    <location>
        <begin position="277"/>
        <end position="287"/>
    </location>
</feature>
<dbReference type="PIRSF" id="PIRSF004862">
    <property type="entry name" value="FliF"/>
    <property type="match status" value="1"/>
</dbReference>
<evidence type="ECO:0000256" key="9">
    <source>
        <dbReference type="PIRNR" id="PIRNR004862"/>
    </source>
</evidence>
<dbReference type="InterPro" id="IPR000067">
    <property type="entry name" value="FlgMring_FliF"/>
</dbReference>
<sequence length="539" mass="56871">MVDRLKRALRRGVEGFKAFSPGQKAVIVIAVLALAVGGYFFATWASKPTMAALFSNLSPTDASAIVEDLGAANVQYELADGGATIMVPRDQVYELRIQMAGQGLPAGEDTGYSLLDKQGVTTSEFMQHVSYQRALEGELASTIKSIDGVEAATVHLALPQKDVFADDEQRPTASVLVKTAAGKDLTDSQVQAIVNLVSSSVEGMDAKDVTLAGADGAVLAKGGQTTTAAGGDASTKQTVAFENKMQDSIRSMLEQVVGKGKAAVTVTADLDYDNTETKTQSYNSDANTAPLAESQKTETFSGNGTAVGGVLGPDNIQVPSGQNGTNSYENSTTTRNNAVNSVTETRQSAPGTIRRMGIAVLLDSSVAASANTAQIQTLVQSAAALDATRGDSLAVTALPFDTTAATEAAKELAASQAAERQAQLMSTIKSGAAIGLIALLMLIAAFVSRRNRKRQQRSTLTPSERLQLEEMQAALERERTRELEGANAPQALEAGPTTRLGPDKETRQRDIAAMVETQPEEVAQLLRSWLGDRRESARR</sequence>
<dbReference type="STRING" id="134849.SAMN05443668_10851"/>
<evidence type="ECO:0000256" key="8">
    <source>
        <dbReference type="ARBA" id="ARBA00023143"/>
    </source>
</evidence>
<keyword evidence="14" id="KW-0282">Flagellum</keyword>
<dbReference type="PANTHER" id="PTHR30046">
    <property type="entry name" value="FLAGELLAR M-RING PROTEIN"/>
    <property type="match status" value="1"/>
</dbReference>
<keyword evidence="15" id="KW-1185">Reference proteome</keyword>
<dbReference type="OrthoDB" id="9807026at2"/>
<evidence type="ECO:0000256" key="2">
    <source>
        <dbReference type="ARBA" id="ARBA00004651"/>
    </source>
</evidence>
<evidence type="ECO:0000256" key="1">
    <source>
        <dbReference type="ARBA" id="ARBA00004117"/>
    </source>
</evidence>
<dbReference type="InterPro" id="IPR045851">
    <property type="entry name" value="AMP-bd_C_sf"/>
</dbReference>
<evidence type="ECO:0000259" key="13">
    <source>
        <dbReference type="Pfam" id="PF08345"/>
    </source>
</evidence>
<protein>
    <recommendedName>
        <fullName evidence="9">Flagellar M-ring protein</fullName>
    </recommendedName>
</protein>
<keyword evidence="14" id="KW-0969">Cilium</keyword>
<evidence type="ECO:0000259" key="12">
    <source>
        <dbReference type="Pfam" id="PF01514"/>
    </source>
</evidence>
<dbReference type="Gene3D" id="3.30.300.30">
    <property type="match status" value="1"/>
</dbReference>
<comment type="subcellular location">
    <subcellularLocation>
        <location evidence="1 9">Bacterial flagellum basal body</location>
    </subcellularLocation>
    <subcellularLocation>
        <location evidence="2">Cell membrane</location>
        <topology evidence="2">Multi-pass membrane protein</topology>
    </subcellularLocation>
</comment>
<name>A0A1M7R6T7_9ACTN</name>
<gene>
    <name evidence="14" type="ORF">SAMN05443668_10851</name>
</gene>
<feature type="domain" description="Flagellar M-ring C-terminal" evidence="13">
    <location>
        <begin position="253"/>
        <end position="400"/>
    </location>
</feature>
<dbReference type="AlphaFoldDB" id="A0A1M7R6T7"/>
<proteinExistence type="inferred from homology"/>
<dbReference type="InterPro" id="IPR043427">
    <property type="entry name" value="YscJ/FliF"/>
</dbReference>
<dbReference type="PANTHER" id="PTHR30046:SF0">
    <property type="entry name" value="FLAGELLAR M-RING PROTEIN"/>
    <property type="match status" value="1"/>
</dbReference>
<dbReference type="NCBIfam" id="TIGR00206">
    <property type="entry name" value="fliF"/>
    <property type="match status" value="1"/>
</dbReference>
<evidence type="ECO:0000256" key="3">
    <source>
        <dbReference type="ARBA" id="ARBA00007971"/>
    </source>
</evidence>
<feature type="region of interest" description="Disordered" evidence="10">
    <location>
        <begin position="277"/>
        <end position="348"/>
    </location>
</feature>
<evidence type="ECO:0000313" key="14">
    <source>
        <dbReference type="EMBL" id="SHN42017.1"/>
    </source>
</evidence>
<dbReference type="RefSeq" id="WP_073260315.1">
    <property type="nucleotide sequence ID" value="NZ_FRCS01000008.1"/>
</dbReference>
<dbReference type="GO" id="GO:0009431">
    <property type="term" value="C:bacterial-type flagellum basal body, MS ring"/>
    <property type="evidence" value="ECO:0007669"/>
    <property type="project" value="InterPro"/>
</dbReference>
<evidence type="ECO:0000256" key="4">
    <source>
        <dbReference type="ARBA" id="ARBA00022475"/>
    </source>
</evidence>
<evidence type="ECO:0000256" key="5">
    <source>
        <dbReference type="ARBA" id="ARBA00022692"/>
    </source>
</evidence>
<reference evidence="14 15" key="1">
    <citation type="submission" date="2016-11" db="EMBL/GenBank/DDBJ databases">
        <authorList>
            <person name="Jaros S."/>
            <person name="Januszkiewicz K."/>
            <person name="Wedrychowicz H."/>
        </authorList>
    </citation>
    <scope>NUCLEOTIDE SEQUENCE [LARGE SCALE GENOMIC DNA]</scope>
    <source>
        <strain evidence="14 15">DSM 46144</strain>
    </source>
</reference>
<dbReference type="PRINTS" id="PR01009">
    <property type="entry name" value="FLGMRINGFLIF"/>
</dbReference>
<dbReference type="InterPro" id="IPR013556">
    <property type="entry name" value="Flag_M-ring_C"/>
</dbReference>
<keyword evidence="6 11" id="KW-1133">Transmembrane helix</keyword>
<dbReference type="GO" id="GO:0005886">
    <property type="term" value="C:plasma membrane"/>
    <property type="evidence" value="ECO:0007669"/>
    <property type="project" value="UniProtKB-SubCell"/>
</dbReference>
<feature type="transmembrane region" description="Helical" evidence="11">
    <location>
        <begin position="430"/>
        <end position="448"/>
    </location>
</feature>
<evidence type="ECO:0000256" key="11">
    <source>
        <dbReference type="SAM" id="Phobius"/>
    </source>
</evidence>
<evidence type="ECO:0000256" key="10">
    <source>
        <dbReference type="SAM" id="MobiDB-lite"/>
    </source>
</evidence>
<keyword evidence="14" id="KW-0966">Cell projection</keyword>
<dbReference type="GO" id="GO:0071973">
    <property type="term" value="P:bacterial-type flagellum-dependent cell motility"/>
    <property type="evidence" value="ECO:0007669"/>
    <property type="project" value="InterPro"/>
</dbReference>
<feature type="domain" description="Flagellar M-ring N-terminal" evidence="12">
    <location>
        <begin position="46"/>
        <end position="220"/>
    </location>
</feature>
<feature type="transmembrane region" description="Helical" evidence="11">
    <location>
        <begin position="25"/>
        <end position="45"/>
    </location>
</feature>
<feature type="region of interest" description="Disordered" evidence="10">
    <location>
        <begin position="480"/>
        <end position="506"/>
    </location>
</feature>
<organism evidence="14 15">
    <name type="scientific">Cryptosporangium aurantiacum</name>
    <dbReference type="NCBI Taxonomy" id="134849"/>
    <lineage>
        <taxon>Bacteria</taxon>
        <taxon>Bacillati</taxon>
        <taxon>Actinomycetota</taxon>
        <taxon>Actinomycetes</taxon>
        <taxon>Cryptosporangiales</taxon>
        <taxon>Cryptosporangiaceae</taxon>
        <taxon>Cryptosporangium</taxon>
    </lineage>
</organism>
<evidence type="ECO:0000256" key="7">
    <source>
        <dbReference type="ARBA" id="ARBA00023136"/>
    </source>
</evidence>
<accession>A0A1M7R6T7</accession>
<keyword evidence="4" id="KW-1003">Cell membrane</keyword>